<dbReference type="AlphaFoldDB" id="A0A4U0WUH3"/>
<dbReference type="STRING" id="331657.A0A4U0WUH3"/>
<keyword evidence="3" id="KW-1185">Reference proteome</keyword>
<evidence type="ECO:0000256" key="1">
    <source>
        <dbReference type="SAM" id="MobiDB-lite"/>
    </source>
</evidence>
<dbReference type="OrthoDB" id="425602at2759"/>
<feature type="region of interest" description="Disordered" evidence="1">
    <location>
        <begin position="44"/>
        <end position="65"/>
    </location>
</feature>
<protein>
    <recommendedName>
        <fullName evidence="4">Thymidylate kinase</fullName>
    </recommendedName>
</protein>
<organism evidence="2 3">
    <name type="scientific">Cryomyces minteri</name>
    <dbReference type="NCBI Taxonomy" id="331657"/>
    <lineage>
        <taxon>Eukaryota</taxon>
        <taxon>Fungi</taxon>
        <taxon>Dikarya</taxon>
        <taxon>Ascomycota</taxon>
        <taxon>Pezizomycotina</taxon>
        <taxon>Dothideomycetes</taxon>
        <taxon>Dothideomycetes incertae sedis</taxon>
        <taxon>Cryomyces</taxon>
    </lineage>
</organism>
<evidence type="ECO:0008006" key="4">
    <source>
        <dbReference type="Google" id="ProtNLM"/>
    </source>
</evidence>
<name>A0A4U0WUH3_9PEZI</name>
<sequence>MATQAPVSAIRQPFGALDGARLQSLTNTKNRQNALPDSFQALGKGMVSSPLRSTIHSSPTKRRRAPSFDILDTENIDPSIFGSSNKRSKNHDGTSSKASAFVLTGSIMPSAKMAPFNFSSPTTAATTRLAETPRSRNIVPPLKTPVTAPAGRSPIRKRAAMLSRRRISAPFTRIDPPSSVRSSLPFSLDAALNSTLSKPDTTQTTGDIPKPEIALPKSWFFEIHVDTEAEVAENLMEHSTLTLDLGSDEESSRAAKEDRGKENMPPPDWTGNTSTITSTGTAHALVVTNTDPVKPQIVRRPAPDAMTDGARSPLSDLDASDFIPEGLSADSHVVVPPTPGKPSLDVRTAGLLHSRSAPELSSPSPSNGEAIRMSSAMATAAAAAAAAAGGHGKGKARKAEEAVEIWVDDDAALDVDAAAAADESVGKRKRHDGITA</sequence>
<reference evidence="2 3" key="1">
    <citation type="submission" date="2017-03" db="EMBL/GenBank/DDBJ databases">
        <title>Genomes of endolithic fungi from Antarctica.</title>
        <authorList>
            <person name="Coleine C."/>
            <person name="Masonjones S."/>
            <person name="Stajich J.E."/>
        </authorList>
    </citation>
    <scope>NUCLEOTIDE SEQUENCE [LARGE SCALE GENOMIC DNA]</scope>
    <source>
        <strain evidence="2 3">CCFEE 5187</strain>
    </source>
</reference>
<comment type="caution">
    <text evidence="2">The sequence shown here is derived from an EMBL/GenBank/DDBJ whole genome shotgun (WGS) entry which is preliminary data.</text>
</comment>
<gene>
    <name evidence="2" type="ORF">B0A49_07509</name>
</gene>
<feature type="region of interest" description="Disordered" evidence="1">
    <location>
        <begin position="240"/>
        <end position="323"/>
    </location>
</feature>
<evidence type="ECO:0000313" key="3">
    <source>
        <dbReference type="Proteomes" id="UP000308768"/>
    </source>
</evidence>
<proteinExistence type="predicted"/>
<dbReference type="Proteomes" id="UP000308768">
    <property type="component" value="Unassembled WGS sequence"/>
</dbReference>
<dbReference type="EMBL" id="NAJN01001047">
    <property type="protein sequence ID" value="TKA66213.1"/>
    <property type="molecule type" value="Genomic_DNA"/>
</dbReference>
<evidence type="ECO:0000313" key="2">
    <source>
        <dbReference type="EMBL" id="TKA66213.1"/>
    </source>
</evidence>
<feature type="compositionally biased region" description="Low complexity" evidence="1">
    <location>
        <begin position="270"/>
        <end position="281"/>
    </location>
</feature>
<accession>A0A4U0WUH3</accession>
<feature type="compositionally biased region" description="Basic and acidic residues" evidence="1">
    <location>
        <begin position="250"/>
        <end position="262"/>
    </location>
</feature>